<dbReference type="InterPro" id="IPR029044">
    <property type="entry name" value="Nucleotide-diphossugar_trans"/>
</dbReference>
<dbReference type="EMBL" id="QGGO01000001">
    <property type="protein sequence ID" value="PWK29234.1"/>
    <property type="molecule type" value="Genomic_DNA"/>
</dbReference>
<sequence>MKLIYTVCTANYLYQALTMGESLKNTNPDYELIIGLVDKVPVTDFDIPYKIIPISEVQEVNLAGFKGEYTVMEVATACKPIFGLYLFEKYQNLEKLIYFDTDLWITDSVKKIEDSLDNYDIIITPHITQPIDLQEQWNEKQFLNAGLYNTGFVGMKRSENTFKFLNWWKTHLKDYGYYDFCNGMGIDQLCVNFAPIFYEKVLVEYSPAYNLAYWNIHERTVEFVDGKYIINGKEPLLFFHFSGYSPEKPDLLSRHIKTSKTSNYPALKSLFKTYNSALLKNHYQFFKNIIPAYGKYNPPKKEKNIIFRLIEKSAWKAINFIDNY</sequence>
<dbReference type="RefSeq" id="WP_146199040.1">
    <property type="nucleotide sequence ID" value="NZ_QGGO01000001.1"/>
</dbReference>
<gene>
    <name evidence="1" type="ORF">LV89_00073</name>
</gene>
<reference evidence="1 2" key="1">
    <citation type="submission" date="2018-05" db="EMBL/GenBank/DDBJ databases">
        <title>Genomic Encyclopedia of Archaeal and Bacterial Type Strains, Phase II (KMG-II): from individual species to whole genera.</title>
        <authorList>
            <person name="Goeker M."/>
        </authorList>
    </citation>
    <scope>NUCLEOTIDE SEQUENCE [LARGE SCALE GENOMIC DNA]</scope>
    <source>
        <strain evidence="1 2">DSM 22214</strain>
    </source>
</reference>
<dbReference type="Gene3D" id="3.90.550.10">
    <property type="entry name" value="Spore Coat Polysaccharide Biosynthesis Protein SpsA, Chain A"/>
    <property type="match status" value="1"/>
</dbReference>
<evidence type="ECO:0008006" key="3">
    <source>
        <dbReference type="Google" id="ProtNLM"/>
    </source>
</evidence>
<proteinExistence type="predicted"/>
<protein>
    <recommendedName>
        <fullName evidence="3">Glycosyl transferase family 8</fullName>
    </recommendedName>
</protein>
<name>A0A316EGN5_9BACT</name>
<evidence type="ECO:0000313" key="2">
    <source>
        <dbReference type="Proteomes" id="UP000245489"/>
    </source>
</evidence>
<dbReference type="SUPFAM" id="SSF53448">
    <property type="entry name" value="Nucleotide-diphospho-sugar transferases"/>
    <property type="match status" value="1"/>
</dbReference>
<organism evidence="1 2">
    <name type="scientific">Arcicella aurantiaca</name>
    <dbReference type="NCBI Taxonomy" id="591202"/>
    <lineage>
        <taxon>Bacteria</taxon>
        <taxon>Pseudomonadati</taxon>
        <taxon>Bacteroidota</taxon>
        <taxon>Cytophagia</taxon>
        <taxon>Cytophagales</taxon>
        <taxon>Flectobacillaceae</taxon>
        <taxon>Arcicella</taxon>
    </lineage>
</organism>
<keyword evidence="2" id="KW-1185">Reference proteome</keyword>
<dbReference type="Proteomes" id="UP000245489">
    <property type="component" value="Unassembled WGS sequence"/>
</dbReference>
<dbReference type="AlphaFoldDB" id="A0A316EGN5"/>
<evidence type="ECO:0000313" key="1">
    <source>
        <dbReference type="EMBL" id="PWK29234.1"/>
    </source>
</evidence>
<dbReference type="OrthoDB" id="186344at2"/>
<accession>A0A316EGN5</accession>
<comment type="caution">
    <text evidence="1">The sequence shown here is derived from an EMBL/GenBank/DDBJ whole genome shotgun (WGS) entry which is preliminary data.</text>
</comment>